<sequence>MAKLPKINERFTGAIQATDQAQRIAELQAEVERLRATQSPELEQQIEELRKELLAEEGEL</sequence>
<feature type="non-terminal residue" evidence="2">
    <location>
        <position position="60"/>
    </location>
</feature>
<reference evidence="2" key="1">
    <citation type="journal article" date="2015" name="ISME J.">
        <title>Draft Genome Sequence of Streptomyces incarnatus NRRL8089, which Produces the Nucleoside Antibiotic Sinefungin.</title>
        <authorList>
            <person name="Oshima K."/>
            <person name="Hattori M."/>
            <person name="Shimizu H."/>
            <person name="Fukuda K."/>
            <person name="Nemoto M."/>
            <person name="Inagaki K."/>
            <person name="Tamura T."/>
        </authorList>
    </citation>
    <scope>NUCLEOTIDE SEQUENCE</scope>
    <source>
        <strain evidence="2">FACHB-1375</strain>
    </source>
</reference>
<reference evidence="2" key="2">
    <citation type="submission" date="2020-08" db="EMBL/GenBank/DDBJ databases">
        <authorList>
            <person name="Chen M."/>
            <person name="Teng W."/>
            <person name="Zhao L."/>
            <person name="Hu C."/>
            <person name="Zhou Y."/>
            <person name="Han B."/>
            <person name="Song L."/>
            <person name="Shu W."/>
        </authorList>
    </citation>
    <scope>NUCLEOTIDE SEQUENCE</scope>
    <source>
        <strain evidence="2">FACHB-1375</strain>
    </source>
</reference>
<proteinExistence type="predicted"/>
<name>A0A926VM60_9CYAN</name>
<comment type="caution">
    <text evidence="2">The sequence shown here is derived from an EMBL/GenBank/DDBJ whole genome shotgun (WGS) entry which is preliminary data.</text>
</comment>
<feature type="coiled-coil region" evidence="1">
    <location>
        <begin position="17"/>
        <end position="59"/>
    </location>
</feature>
<evidence type="ECO:0000313" key="2">
    <source>
        <dbReference type="EMBL" id="MBD2186446.1"/>
    </source>
</evidence>
<dbReference type="AlphaFoldDB" id="A0A926VM60"/>
<organism evidence="2 3">
    <name type="scientific">Aerosakkonema funiforme FACHB-1375</name>
    <dbReference type="NCBI Taxonomy" id="2949571"/>
    <lineage>
        <taxon>Bacteria</taxon>
        <taxon>Bacillati</taxon>
        <taxon>Cyanobacteriota</taxon>
        <taxon>Cyanophyceae</taxon>
        <taxon>Oscillatoriophycideae</taxon>
        <taxon>Aerosakkonematales</taxon>
        <taxon>Aerosakkonemataceae</taxon>
        <taxon>Aerosakkonema</taxon>
    </lineage>
</organism>
<protein>
    <submittedName>
        <fullName evidence="2">Chromosome partitioning protein ParB</fullName>
    </submittedName>
</protein>
<dbReference type="EMBL" id="JACJPW010000212">
    <property type="protein sequence ID" value="MBD2186446.1"/>
    <property type="molecule type" value="Genomic_DNA"/>
</dbReference>
<evidence type="ECO:0000256" key="1">
    <source>
        <dbReference type="SAM" id="Coils"/>
    </source>
</evidence>
<keyword evidence="3" id="KW-1185">Reference proteome</keyword>
<dbReference type="Proteomes" id="UP000641646">
    <property type="component" value="Unassembled WGS sequence"/>
</dbReference>
<accession>A0A926VM60</accession>
<keyword evidence="1" id="KW-0175">Coiled coil</keyword>
<gene>
    <name evidence="2" type="ORF">H6G03_36260</name>
</gene>
<evidence type="ECO:0000313" key="3">
    <source>
        <dbReference type="Proteomes" id="UP000641646"/>
    </source>
</evidence>
<dbReference type="RefSeq" id="WP_199315656.1">
    <property type="nucleotide sequence ID" value="NZ_JACJPW010000212.1"/>
</dbReference>